<sequence>MLTFASSSSSDLFLSMPNSHFDIVKPFCCINEKKIMCSDYCNTSSDDASTSSEFADDSGFFDDSETDDYITKTAYEIGTKLVAMCDDFDAQMMSYSRTVPSRSILSRVFDFFAF</sequence>
<dbReference type="CTD" id="9810812"/>
<dbReference type="KEGG" id="crq:GCK72_017508"/>
<dbReference type="Proteomes" id="UP000008281">
    <property type="component" value="Unassembled WGS sequence"/>
</dbReference>
<reference evidence="1" key="1">
    <citation type="submission" date="2007-07" db="EMBL/GenBank/DDBJ databases">
        <title>PCAP assembly of the Caenorhabditis remanei genome.</title>
        <authorList>
            <consortium name="The Caenorhabditis remanei Sequencing Consortium"/>
            <person name="Wilson R.K."/>
        </authorList>
    </citation>
    <scope>NUCLEOTIDE SEQUENCE [LARGE SCALE GENOMIC DNA]</scope>
    <source>
        <strain evidence="1">PB4641</strain>
    </source>
</reference>
<dbReference type="eggNOG" id="ENOG502TIVM">
    <property type="taxonomic scope" value="Eukaryota"/>
</dbReference>
<organism evidence="2">
    <name type="scientific">Caenorhabditis remanei</name>
    <name type="common">Caenorhabditis vulgaris</name>
    <dbReference type="NCBI Taxonomy" id="31234"/>
    <lineage>
        <taxon>Eukaryota</taxon>
        <taxon>Metazoa</taxon>
        <taxon>Ecdysozoa</taxon>
        <taxon>Nematoda</taxon>
        <taxon>Chromadorea</taxon>
        <taxon>Rhabditida</taxon>
        <taxon>Rhabditina</taxon>
        <taxon>Rhabditomorpha</taxon>
        <taxon>Rhabditoidea</taxon>
        <taxon>Rhabditidae</taxon>
        <taxon>Peloderinae</taxon>
        <taxon>Caenorhabditis</taxon>
    </lineage>
</organism>
<dbReference type="RefSeq" id="XP_003112621.2">
    <property type="nucleotide sequence ID" value="XM_003112573.2"/>
</dbReference>
<accession>E3LTJ5</accession>
<dbReference type="OMA" id="ARIATMC"/>
<keyword evidence="2" id="KW-1185">Reference proteome</keyword>
<dbReference type="Pfam" id="PF11430">
    <property type="entry name" value="EGL-1"/>
    <property type="match status" value="1"/>
</dbReference>
<dbReference type="InterPro" id="IPR021543">
    <property type="entry name" value="EGL-1"/>
</dbReference>
<dbReference type="STRING" id="31234.E3LTJ5"/>
<evidence type="ECO:0000313" key="1">
    <source>
        <dbReference type="EMBL" id="EFP11142.1"/>
    </source>
</evidence>
<name>E3LTJ5_CAERE</name>
<protein>
    <submittedName>
        <fullName evidence="1">Uncharacterized protein</fullName>
    </submittedName>
</protein>
<dbReference type="AlphaFoldDB" id="E3LTJ5"/>
<dbReference type="HOGENOM" id="CLU_2123374_0_0_1"/>
<dbReference type="GeneID" id="9810812"/>
<dbReference type="FunCoup" id="E3LTJ5">
    <property type="interactions" value="1605"/>
</dbReference>
<proteinExistence type="predicted"/>
<dbReference type="EMBL" id="DS268415">
    <property type="protein sequence ID" value="EFP11142.1"/>
    <property type="molecule type" value="Genomic_DNA"/>
</dbReference>
<evidence type="ECO:0000313" key="2">
    <source>
        <dbReference type="Proteomes" id="UP000008281"/>
    </source>
</evidence>
<gene>
    <name evidence="1" type="ORF">CRE_30654</name>
</gene>
<dbReference type="OrthoDB" id="5874506at2759"/>